<feature type="region of interest" description="Disordered" evidence="1">
    <location>
        <begin position="28"/>
        <end position="61"/>
    </location>
</feature>
<evidence type="ECO:0000256" key="2">
    <source>
        <dbReference type="SAM" id="SignalP"/>
    </source>
</evidence>
<accession>A0A2H5Y9B6</accession>
<reference evidence="4" key="1">
    <citation type="submission" date="2017-09" db="EMBL/GenBank/DDBJ databases">
        <title>Metaegenomics of thermophilic ammonia-oxidizing enrichment culture.</title>
        <authorList>
            <person name="Kato S."/>
            <person name="Suzuki K."/>
        </authorList>
    </citation>
    <scope>NUCLEOTIDE SEQUENCE [LARGE SCALE GENOMIC DNA]</scope>
</reference>
<dbReference type="SUPFAM" id="SSF82171">
    <property type="entry name" value="DPP6 N-terminal domain-like"/>
    <property type="match status" value="1"/>
</dbReference>
<gene>
    <name evidence="3" type="ORF">HRbin22_02309</name>
</gene>
<feature type="chain" id="PRO_5014166314" description="WD40 repeat domain-containing protein" evidence="2">
    <location>
        <begin position="23"/>
        <end position="486"/>
    </location>
</feature>
<proteinExistence type="predicted"/>
<comment type="caution">
    <text evidence="3">The sequence shown here is derived from an EMBL/GenBank/DDBJ whole genome shotgun (WGS) entry which is preliminary data.</text>
</comment>
<dbReference type="Proteomes" id="UP000236642">
    <property type="component" value="Unassembled WGS sequence"/>
</dbReference>
<organism evidence="3 4">
    <name type="scientific">Candidatus Thermoflexus japonica</name>
    <dbReference type="NCBI Taxonomy" id="2035417"/>
    <lineage>
        <taxon>Bacteria</taxon>
        <taxon>Bacillati</taxon>
        <taxon>Chloroflexota</taxon>
        <taxon>Thermoflexia</taxon>
        <taxon>Thermoflexales</taxon>
        <taxon>Thermoflexaceae</taxon>
        <taxon>Thermoflexus</taxon>
    </lineage>
</organism>
<sequence>MLKKPFSFAAVWFVTFALGCIAAPPQSTSFTPQPPGDSLRQPPPTIPSGSPTGSPVRTLPAESRPLQPVITAARLLPHRWSPTNGVLAFWTWTAQEVQVDYLYPPGRLFFYDAATGRVCPSPVQVGYPYFVSTLVWMPDGKAFLLSEENRLVELTPCRDLSPEAVRDLPEPILSIEGAPHHRLLLRTAAGELTVLEVPAPETTLILTGQSRDYLYNRETHTLRWLDGRLVAGSFSPDGAYLAISGDTRTAIINLRTGKVEAEAPWHPQPAEGAPGPAIWLSDREVLVAAPAIGGPVIVTPGKDPVRVAPEYLGLDCSGRACRALGARSASAHTYHLLVQAPGAPGEARDTWFLYHPELGRTENLGPLTDPHFSPNGEELAALQDLNGQEASAAWLRPADPPGTEPLIFAPVRPHGFLTWSPDSRMLALHLEDGVAILQVAGEWRWVGRWVTTGHEPVAALWSPDARHLAVQASSPQANALFVVEVP</sequence>
<evidence type="ECO:0000313" key="4">
    <source>
        <dbReference type="Proteomes" id="UP000236642"/>
    </source>
</evidence>
<evidence type="ECO:0000256" key="1">
    <source>
        <dbReference type="SAM" id="MobiDB-lite"/>
    </source>
</evidence>
<dbReference type="Gene3D" id="2.120.10.30">
    <property type="entry name" value="TolB, C-terminal domain"/>
    <property type="match status" value="1"/>
</dbReference>
<dbReference type="InterPro" id="IPR011042">
    <property type="entry name" value="6-blade_b-propeller_TolB-like"/>
</dbReference>
<dbReference type="AlphaFoldDB" id="A0A2H5Y9B6"/>
<evidence type="ECO:0000313" key="3">
    <source>
        <dbReference type="EMBL" id="GBD10046.1"/>
    </source>
</evidence>
<feature type="signal peptide" evidence="2">
    <location>
        <begin position="1"/>
        <end position="22"/>
    </location>
</feature>
<evidence type="ECO:0008006" key="5">
    <source>
        <dbReference type="Google" id="ProtNLM"/>
    </source>
</evidence>
<keyword evidence="2" id="KW-0732">Signal</keyword>
<name>A0A2H5Y9B6_9CHLR</name>
<protein>
    <recommendedName>
        <fullName evidence="5">WD40 repeat domain-containing protein</fullName>
    </recommendedName>
</protein>
<dbReference type="EMBL" id="BEHY01000098">
    <property type="protein sequence ID" value="GBD10046.1"/>
    <property type="molecule type" value="Genomic_DNA"/>
</dbReference>
<dbReference type="PROSITE" id="PS51257">
    <property type="entry name" value="PROKAR_LIPOPROTEIN"/>
    <property type="match status" value="1"/>
</dbReference>